<evidence type="ECO:0000313" key="2">
    <source>
        <dbReference type="EMBL" id="BAB54907.1"/>
    </source>
</evidence>
<evidence type="ECO:0000259" key="1">
    <source>
        <dbReference type="Pfam" id="PF20109"/>
    </source>
</evidence>
<dbReference type="RefSeq" id="WP_010916069.1">
    <property type="nucleotide sequence ID" value="NC_002682.1"/>
</dbReference>
<dbReference type="EMBL" id="AP003017">
    <property type="protein sequence ID" value="BAB54907.1"/>
    <property type="molecule type" value="Genomic_DNA"/>
</dbReference>
<dbReference type="eggNOG" id="ENOG5033B3S">
    <property type="taxonomic scope" value="Bacteria"/>
</dbReference>
<dbReference type="HOGENOM" id="CLU_166814_1_0_5"/>
<protein>
    <submittedName>
        <fullName evidence="2">Msr9733 protein</fullName>
    </submittedName>
</protein>
<dbReference type="Proteomes" id="UP000000552">
    <property type="component" value="Plasmid pMLb"/>
</dbReference>
<dbReference type="KEGG" id="mlo:msr9733"/>
<dbReference type="Pfam" id="PF20109">
    <property type="entry name" value="Trans_reg_dom"/>
    <property type="match status" value="1"/>
</dbReference>
<keyword evidence="2" id="KW-0614">Plasmid</keyword>
<gene>
    <name evidence="2" type="ordered locus">msr9733</name>
</gene>
<proteinExistence type="predicted"/>
<geneLocation type="plasmid" evidence="2 3">
    <name>pMLb</name>
</geneLocation>
<dbReference type="AlphaFoldDB" id="Q98NU8"/>
<sequence length="66" mass="7862">MRMKPDTSQWRDPQAYAFVKGAAADEIAWEFLRRNPQYQQDFAASRSAKAMRALRKRWGLQFRRQA</sequence>
<reference evidence="2 3" key="1">
    <citation type="journal article" date="2000" name="DNA Res.">
        <title>Complete genome structure of the nitrogen-fixing symbiotic bacterium Mesorhizobium loti.</title>
        <authorList>
            <person name="Kaneko T."/>
            <person name="Nakamura Y."/>
            <person name="Sato S."/>
            <person name="Asamizu E."/>
            <person name="Kato T."/>
            <person name="Sasamoto S."/>
            <person name="Watanabe A."/>
            <person name="Idesawa K."/>
            <person name="Ishikawa A."/>
            <person name="Kawashima K."/>
            <person name="Kimura T."/>
            <person name="Kishida Y."/>
            <person name="Kiyokawa C."/>
            <person name="Kohara M."/>
            <person name="Matsumoto M."/>
            <person name="Matsuno A."/>
            <person name="Mochizuki Y."/>
            <person name="Nakayama S."/>
            <person name="Nakazaki N."/>
            <person name="Shimpo S."/>
            <person name="Sugimoto M."/>
            <person name="Takeuchi C."/>
            <person name="Yamada M."/>
            <person name="Tabata S."/>
        </authorList>
    </citation>
    <scope>NUCLEOTIDE SEQUENCE [LARGE SCALE GENOMIC DNA]</scope>
    <source>
        <strain evidence="3">LMG 29417 / CECT 9101 / MAFF 303099</strain>
        <plasmid evidence="2 3">pMLb</plasmid>
    </source>
</reference>
<accession>Q98NU8</accession>
<organism evidence="2 3">
    <name type="scientific">Mesorhizobium japonicum (strain LMG 29417 / CECT 9101 / MAFF 303099)</name>
    <name type="common">Mesorhizobium loti (strain MAFF 303099)</name>
    <dbReference type="NCBI Taxonomy" id="266835"/>
    <lineage>
        <taxon>Bacteria</taxon>
        <taxon>Pseudomonadati</taxon>
        <taxon>Pseudomonadota</taxon>
        <taxon>Alphaproteobacteria</taxon>
        <taxon>Hyphomicrobiales</taxon>
        <taxon>Phyllobacteriaceae</taxon>
        <taxon>Mesorhizobium</taxon>
    </lineage>
</organism>
<evidence type="ECO:0000313" key="3">
    <source>
        <dbReference type="Proteomes" id="UP000000552"/>
    </source>
</evidence>
<dbReference type="InterPro" id="IPR045465">
    <property type="entry name" value="Trans_reg_dom"/>
</dbReference>
<name>Q98NU8_RHILO</name>
<feature type="domain" description="Transcriptional regulator-like" evidence="1">
    <location>
        <begin position="9"/>
        <end position="63"/>
    </location>
</feature>